<reference evidence="1 2" key="3">
    <citation type="journal article" date="2022" name="Microbiol. Spectr.">
        <title>Folding features and dynamics of 3D genome architecture in plant fungal pathogens.</title>
        <authorList>
            <person name="Xia C."/>
        </authorList>
    </citation>
    <scope>NUCLEOTIDE SEQUENCE [LARGE SCALE GENOMIC DNA]</scope>
    <source>
        <strain evidence="1 2">93-210</strain>
    </source>
</reference>
<name>A0ACC0ELF9_9BASI</name>
<organism evidence="1 2">
    <name type="scientific">Puccinia striiformis f. sp. tritici</name>
    <dbReference type="NCBI Taxonomy" id="168172"/>
    <lineage>
        <taxon>Eukaryota</taxon>
        <taxon>Fungi</taxon>
        <taxon>Dikarya</taxon>
        <taxon>Basidiomycota</taxon>
        <taxon>Pucciniomycotina</taxon>
        <taxon>Pucciniomycetes</taxon>
        <taxon>Pucciniales</taxon>
        <taxon>Pucciniaceae</taxon>
        <taxon>Puccinia</taxon>
    </lineage>
</organism>
<protein>
    <submittedName>
        <fullName evidence="1">Uncharacterized protein</fullName>
    </submittedName>
</protein>
<proteinExistence type="predicted"/>
<dbReference type="Proteomes" id="UP001060170">
    <property type="component" value="Chromosome 4"/>
</dbReference>
<evidence type="ECO:0000313" key="1">
    <source>
        <dbReference type="EMBL" id="KAI7956464.1"/>
    </source>
</evidence>
<keyword evidence="2" id="KW-1185">Reference proteome</keyword>
<gene>
    <name evidence="1" type="ORF">MJO28_003559</name>
</gene>
<feature type="non-terminal residue" evidence="1">
    <location>
        <position position="1"/>
    </location>
</feature>
<accession>A0ACC0ELF9</accession>
<dbReference type="EMBL" id="CM045868">
    <property type="protein sequence ID" value="KAI7956464.1"/>
    <property type="molecule type" value="Genomic_DNA"/>
</dbReference>
<reference evidence="2" key="2">
    <citation type="journal article" date="2018" name="Mol. Plant Microbe Interact.">
        <title>Genome sequence resources for the wheat stripe rust pathogen (Puccinia striiformis f. sp. tritici) and the barley stripe rust pathogen (Puccinia striiformis f. sp. hordei).</title>
        <authorList>
            <person name="Xia C."/>
            <person name="Wang M."/>
            <person name="Yin C."/>
            <person name="Cornejo O.E."/>
            <person name="Hulbert S.H."/>
            <person name="Chen X."/>
        </authorList>
    </citation>
    <scope>NUCLEOTIDE SEQUENCE [LARGE SCALE GENOMIC DNA]</scope>
    <source>
        <strain evidence="2">93-210</strain>
    </source>
</reference>
<reference evidence="2" key="1">
    <citation type="journal article" date="2018" name="BMC Genomics">
        <title>Genomic insights into host adaptation between the wheat stripe rust pathogen (Puccinia striiformis f. sp. tritici) and the barley stripe rust pathogen (Puccinia striiformis f. sp. hordei).</title>
        <authorList>
            <person name="Xia C."/>
            <person name="Wang M."/>
            <person name="Yin C."/>
            <person name="Cornejo O.E."/>
            <person name="Hulbert S.H."/>
            <person name="Chen X."/>
        </authorList>
    </citation>
    <scope>NUCLEOTIDE SEQUENCE [LARGE SCALE GENOMIC DNA]</scope>
    <source>
        <strain evidence="2">93-210</strain>
    </source>
</reference>
<sequence length="109" mass="12432">PFTLSAELGPNPPSQKPLGNQLEQSKFHSFGERSGWLFCKSITTIQLLFSRRKLLLFLMLLYSLQVGLIQLFTEPNQTKPNIQQIENRPATGCYSNLIECRSLLYTSQI</sequence>
<comment type="caution">
    <text evidence="1">The sequence shown here is derived from an EMBL/GenBank/DDBJ whole genome shotgun (WGS) entry which is preliminary data.</text>
</comment>
<evidence type="ECO:0000313" key="2">
    <source>
        <dbReference type="Proteomes" id="UP001060170"/>
    </source>
</evidence>